<evidence type="ECO:0000313" key="11">
    <source>
        <dbReference type="Proteomes" id="UP000295565"/>
    </source>
</evidence>
<dbReference type="EMBL" id="SMGD01000004">
    <property type="protein sequence ID" value="TCK62765.1"/>
    <property type="molecule type" value="Genomic_DNA"/>
</dbReference>
<reference evidence="10 11" key="1">
    <citation type="submission" date="2019-03" db="EMBL/GenBank/DDBJ databases">
        <title>Genomic Encyclopedia of Type Strains, Phase IV (KMG-IV): sequencing the most valuable type-strain genomes for metagenomic binning, comparative biology and taxonomic classification.</title>
        <authorList>
            <person name="Goeker M."/>
        </authorList>
    </citation>
    <scope>NUCLEOTIDE SEQUENCE [LARGE SCALE GENOMIC DNA]</scope>
    <source>
        <strain evidence="10 11">DSM 18577</strain>
    </source>
</reference>
<dbReference type="InterPro" id="IPR029056">
    <property type="entry name" value="Ribokinase-like"/>
</dbReference>
<dbReference type="GO" id="GO:0016052">
    <property type="term" value="P:carbohydrate catabolic process"/>
    <property type="evidence" value="ECO:0007669"/>
    <property type="project" value="UniProtKB-ARBA"/>
</dbReference>
<evidence type="ECO:0000256" key="4">
    <source>
        <dbReference type="ARBA" id="ARBA00022777"/>
    </source>
</evidence>
<dbReference type="GO" id="GO:0044281">
    <property type="term" value="P:small molecule metabolic process"/>
    <property type="evidence" value="ECO:0007669"/>
    <property type="project" value="UniProtKB-ARBA"/>
</dbReference>
<organism evidence="10 11">
    <name type="scientific">Celerinatantimonas diazotrophica</name>
    <dbReference type="NCBI Taxonomy" id="412034"/>
    <lineage>
        <taxon>Bacteria</taxon>
        <taxon>Pseudomonadati</taxon>
        <taxon>Pseudomonadota</taxon>
        <taxon>Gammaproteobacteria</taxon>
        <taxon>Celerinatantimonadaceae</taxon>
        <taxon>Celerinatantimonas</taxon>
    </lineage>
</organism>
<dbReference type="NCBIfam" id="TIGR03828">
    <property type="entry name" value="pfkB"/>
    <property type="match status" value="1"/>
</dbReference>
<dbReference type="Pfam" id="PF00294">
    <property type="entry name" value="PfkB"/>
    <property type="match status" value="1"/>
</dbReference>
<dbReference type="GO" id="GO:0008662">
    <property type="term" value="F:1-phosphofructokinase activity"/>
    <property type="evidence" value="ECO:0007669"/>
    <property type="project" value="UniProtKB-UniRule"/>
</dbReference>
<evidence type="ECO:0000256" key="7">
    <source>
        <dbReference type="PIRNR" id="PIRNR000535"/>
    </source>
</evidence>
<sequence>MRVATITLNPALDLTGQLNTLTVDSVNLIDQASLTPGGKGINVARVLSDLGTKSTVSGWLGDENQDPFVHLFEQIDARDEFLRQRGTTRTNVKLAEINGRVTDINFPGMAIDHQAVQQMEKKLTELVADHQWFVLAGSLPRGVSPTLYQRWIELLNKQGARVIFDSSADALNYGLEAAPYLVKPNEHELAQWIGHELNDENEIIKAARQLINKGITHVLVSRGSDGVIWVTEQQVVKAKPPKMNVVSTVGAGDSMVAAMTHALTQGWDVTKSVTYATAVSALAVTQVSVGIGDQSKLESLIEQIQLSELPNT</sequence>
<dbReference type="Gene3D" id="3.40.1190.20">
    <property type="match status" value="1"/>
</dbReference>
<comment type="caution">
    <text evidence="10">The sequence shown here is derived from an EMBL/GenBank/DDBJ whole genome shotgun (WGS) entry which is preliminary data.</text>
</comment>
<dbReference type="GO" id="GO:0005524">
    <property type="term" value="F:ATP binding"/>
    <property type="evidence" value="ECO:0007669"/>
    <property type="project" value="UniProtKB-UniRule"/>
</dbReference>
<feature type="domain" description="Carbohydrate kinase PfkB" evidence="9">
    <location>
        <begin position="17"/>
        <end position="291"/>
    </location>
</feature>
<evidence type="ECO:0000256" key="3">
    <source>
        <dbReference type="ARBA" id="ARBA00022741"/>
    </source>
</evidence>
<proteinExistence type="inferred from homology"/>
<dbReference type="PANTHER" id="PTHR46566">
    <property type="entry name" value="1-PHOSPHOFRUCTOKINASE-RELATED"/>
    <property type="match status" value="1"/>
</dbReference>
<dbReference type="InterPro" id="IPR002173">
    <property type="entry name" value="Carboh/pur_kinase_PfkB_CS"/>
</dbReference>
<comment type="similarity">
    <text evidence="1 7 8">Belongs to the carbohydrate kinase PfkB family.</text>
</comment>
<comment type="catalytic activity">
    <reaction evidence="6 8">
        <text>beta-D-fructose 1-phosphate + ATP = beta-D-fructose 1,6-bisphosphate + ADP + H(+)</text>
        <dbReference type="Rhea" id="RHEA:14213"/>
        <dbReference type="ChEBI" id="CHEBI:15378"/>
        <dbReference type="ChEBI" id="CHEBI:30616"/>
        <dbReference type="ChEBI" id="CHEBI:32966"/>
        <dbReference type="ChEBI" id="CHEBI:138881"/>
        <dbReference type="ChEBI" id="CHEBI:456216"/>
        <dbReference type="EC" id="2.7.1.56"/>
    </reaction>
</comment>
<keyword evidence="3 8" id="KW-0547">Nucleotide-binding</keyword>
<evidence type="ECO:0000313" key="10">
    <source>
        <dbReference type="EMBL" id="TCK62765.1"/>
    </source>
</evidence>
<dbReference type="Proteomes" id="UP000295565">
    <property type="component" value="Unassembled WGS sequence"/>
</dbReference>
<dbReference type="GO" id="GO:0005829">
    <property type="term" value="C:cytosol"/>
    <property type="evidence" value="ECO:0007669"/>
    <property type="project" value="TreeGrafter"/>
</dbReference>
<dbReference type="NCBIfam" id="TIGR03168">
    <property type="entry name" value="1-PFK"/>
    <property type="match status" value="1"/>
</dbReference>
<evidence type="ECO:0000256" key="8">
    <source>
        <dbReference type="RuleBase" id="RU369061"/>
    </source>
</evidence>
<evidence type="ECO:0000256" key="1">
    <source>
        <dbReference type="ARBA" id="ARBA00010688"/>
    </source>
</evidence>
<dbReference type="AlphaFoldDB" id="A0A4R1KDS0"/>
<dbReference type="CDD" id="cd01164">
    <property type="entry name" value="FruK_PfkB_like"/>
    <property type="match status" value="1"/>
</dbReference>
<keyword evidence="4 8" id="KW-0418">Kinase</keyword>
<keyword evidence="2 7" id="KW-0808">Transferase</keyword>
<name>A0A4R1KDS0_9GAMM</name>
<keyword evidence="11" id="KW-1185">Reference proteome</keyword>
<evidence type="ECO:0000259" key="9">
    <source>
        <dbReference type="Pfam" id="PF00294"/>
    </source>
</evidence>
<evidence type="ECO:0000256" key="6">
    <source>
        <dbReference type="ARBA" id="ARBA00047745"/>
    </source>
</evidence>
<dbReference type="FunFam" id="3.40.1190.20:FF:000001">
    <property type="entry name" value="Phosphofructokinase"/>
    <property type="match status" value="1"/>
</dbReference>
<dbReference type="PROSITE" id="PS00583">
    <property type="entry name" value="PFKB_KINASES_1"/>
    <property type="match status" value="1"/>
</dbReference>
<dbReference type="SUPFAM" id="SSF53613">
    <property type="entry name" value="Ribokinase-like"/>
    <property type="match status" value="1"/>
</dbReference>
<dbReference type="RefSeq" id="WP_131911302.1">
    <property type="nucleotide sequence ID" value="NZ_OU594967.1"/>
</dbReference>
<comment type="function">
    <text evidence="8">Catalyzes the ATP-dependent phosphorylation of fructose-l-phosphate to fructose-l,6-bisphosphate.</text>
</comment>
<dbReference type="InterPro" id="IPR011611">
    <property type="entry name" value="PfkB_dom"/>
</dbReference>
<dbReference type="PANTHER" id="PTHR46566:SF5">
    <property type="entry name" value="1-PHOSPHOFRUCTOKINASE"/>
    <property type="match status" value="1"/>
</dbReference>
<dbReference type="InterPro" id="IPR022463">
    <property type="entry name" value="1-PFruKinase"/>
</dbReference>
<evidence type="ECO:0000256" key="2">
    <source>
        <dbReference type="ARBA" id="ARBA00022679"/>
    </source>
</evidence>
<dbReference type="PROSITE" id="PS00584">
    <property type="entry name" value="PFKB_KINASES_2"/>
    <property type="match status" value="1"/>
</dbReference>
<dbReference type="InterPro" id="IPR017583">
    <property type="entry name" value="Tagatose/fructose_Pkinase"/>
</dbReference>
<dbReference type="OrthoDB" id="9801219at2"/>
<dbReference type="PIRSF" id="PIRSF000535">
    <property type="entry name" value="1PFK/6PFK/LacC"/>
    <property type="match status" value="1"/>
</dbReference>
<protein>
    <recommendedName>
        <fullName evidence="7">Phosphofructokinase</fullName>
    </recommendedName>
</protein>
<keyword evidence="5 8" id="KW-0067">ATP-binding</keyword>
<gene>
    <name evidence="10" type="ORF">EV690_0432</name>
</gene>
<accession>A0A4R1KDS0</accession>
<evidence type="ECO:0000256" key="5">
    <source>
        <dbReference type="ARBA" id="ARBA00022840"/>
    </source>
</evidence>